<proteinExistence type="predicted"/>
<name>A0ACC0DUY4_9BASI</name>
<evidence type="ECO:0000313" key="2">
    <source>
        <dbReference type="Proteomes" id="UP001060170"/>
    </source>
</evidence>
<feature type="non-terminal residue" evidence="1">
    <location>
        <position position="1"/>
    </location>
</feature>
<gene>
    <name evidence="1" type="ORF">MJO28_013563</name>
</gene>
<keyword evidence="2" id="KW-1185">Reference proteome</keyword>
<accession>A0ACC0DUY4</accession>
<reference evidence="2" key="2">
    <citation type="journal article" date="2018" name="Mol. Plant Microbe Interact.">
        <title>Genome sequence resources for the wheat stripe rust pathogen (Puccinia striiformis f. sp. tritici) and the barley stripe rust pathogen (Puccinia striiformis f. sp. hordei).</title>
        <authorList>
            <person name="Xia C."/>
            <person name="Wang M."/>
            <person name="Yin C."/>
            <person name="Cornejo O.E."/>
            <person name="Hulbert S.H."/>
            <person name="Chen X."/>
        </authorList>
    </citation>
    <scope>NUCLEOTIDE SEQUENCE [LARGE SCALE GENOMIC DNA]</scope>
    <source>
        <strain evidence="2">93-210</strain>
    </source>
</reference>
<evidence type="ECO:0000313" key="1">
    <source>
        <dbReference type="EMBL" id="KAI7939911.1"/>
    </source>
</evidence>
<organism evidence="1 2">
    <name type="scientific">Puccinia striiformis f. sp. tritici</name>
    <dbReference type="NCBI Taxonomy" id="168172"/>
    <lineage>
        <taxon>Eukaryota</taxon>
        <taxon>Fungi</taxon>
        <taxon>Dikarya</taxon>
        <taxon>Basidiomycota</taxon>
        <taxon>Pucciniomycotina</taxon>
        <taxon>Pucciniomycetes</taxon>
        <taxon>Pucciniales</taxon>
        <taxon>Pucciniaceae</taxon>
        <taxon>Puccinia</taxon>
    </lineage>
</organism>
<reference evidence="1 2" key="3">
    <citation type="journal article" date="2022" name="Microbiol. Spectr.">
        <title>Folding features and dynamics of 3D genome architecture in plant fungal pathogens.</title>
        <authorList>
            <person name="Xia C."/>
        </authorList>
    </citation>
    <scope>NUCLEOTIDE SEQUENCE [LARGE SCALE GENOMIC DNA]</scope>
    <source>
        <strain evidence="1 2">93-210</strain>
    </source>
</reference>
<sequence>CSGGVECDLRSIINHYRIHGSALTKHRSWWSLVTCVKNNRCDQVRVRVLPVQTPDDSHRSSLGKLTSMQALAIPGFSVGQYLRSFADPHMFSTIKLSDDFPCSVWVAFKSVNVLPEDRSACWEYIKHGQFNLDHWKQLCTKPQRELASFASVDLAKMKGVNHPERRTLPVQRHHHLVTNTKSHKVVCPTDLMGSAVFLLDILPRYRRGLQSVSGRLLLVKSVNLHKEFPRQLFIVRTWLHGKCTDSTMITNRNVSLALLLIRIISPVRFVLYITAQLMASIVASAVLHALLPGPLNVSTTLGAGTSPAQGLFIEGFITCGLVLSVLFLAVEKHKATFLAPIGIGITLFAGHLFALVYTGAGMNTARSFGPAVVSGFPSEHWIYWVGPTLGSLFAVGIYAFMKLFRYWKFSEAQDTDISSRSPELFSQLAGPVGGLAGAADLEKNEAPGTNNSERVRWPHNHPIIQCESSKAVQTLGV</sequence>
<protein>
    <submittedName>
        <fullName evidence="1">Uncharacterized protein</fullName>
    </submittedName>
</protein>
<reference evidence="2" key="1">
    <citation type="journal article" date="2018" name="BMC Genomics">
        <title>Genomic insights into host adaptation between the wheat stripe rust pathogen (Puccinia striiformis f. sp. tritici) and the barley stripe rust pathogen (Puccinia striiformis f. sp. hordei).</title>
        <authorList>
            <person name="Xia C."/>
            <person name="Wang M."/>
            <person name="Yin C."/>
            <person name="Cornejo O.E."/>
            <person name="Hulbert S.H."/>
            <person name="Chen X."/>
        </authorList>
    </citation>
    <scope>NUCLEOTIDE SEQUENCE [LARGE SCALE GENOMIC DNA]</scope>
    <source>
        <strain evidence="2">93-210</strain>
    </source>
</reference>
<dbReference type="Proteomes" id="UP001060170">
    <property type="component" value="Chromosome 14"/>
</dbReference>
<comment type="caution">
    <text evidence="1">The sequence shown here is derived from an EMBL/GenBank/DDBJ whole genome shotgun (WGS) entry which is preliminary data.</text>
</comment>
<dbReference type="EMBL" id="CM045878">
    <property type="protein sequence ID" value="KAI7939911.1"/>
    <property type="molecule type" value="Genomic_DNA"/>
</dbReference>